<sequence>MTRTDHFHDPKAPQPNSIVIAVSTFVLDEDERLLMIRRTDNDLYGLPGGRHELGETMTETAIRETKEETGIAVEVTSLVGIFSNPDHVLSYDDGEVRQEFSICFRARAVGGSARTSDESSEVIWVPRGELGTRDIHPSIRLRIDHGFRGGEAPPYYT</sequence>
<dbReference type="PRINTS" id="PR00502">
    <property type="entry name" value="NUDIXFAMILY"/>
</dbReference>
<keyword evidence="3 4" id="KW-0378">Hydrolase</keyword>
<dbReference type="PANTHER" id="PTHR43046">
    <property type="entry name" value="GDP-MANNOSE MANNOSYL HYDROLASE"/>
    <property type="match status" value="1"/>
</dbReference>
<evidence type="ECO:0000313" key="7">
    <source>
        <dbReference type="Proteomes" id="UP001199469"/>
    </source>
</evidence>
<evidence type="ECO:0000256" key="2">
    <source>
        <dbReference type="ARBA" id="ARBA00005582"/>
    </source>
</evidence>
<comment type="caution">
    <text evidence="6">The sequence shown here is derived from an EMBL/GenBank/DDBJ whole genome shotgun (WGS) entry which is preliminary data.</text>
</comment>
<evidence type="ECO:0000256" key="4">
    <source>
        <dbReference type="RuleBase" id="RU003476"/>
    </source>
</evidence>
<dbReference type="InterPro" id="IPR015797">
    <property type="entry name" value="NUDIX_hydrolase-like_dom_sf"/>
</dbReference>
<evidence type="ECO:0000256" key="3">
    <source>
        <dbReference type="ARBA" id="ARBA00022801"/>
    </source>
</evidence>
<dbReference type="PROSITE" id="PS00893">
    <property type="entry name" value="NUDIX_BOX"/>
    <property type="match status" value="1"/>
</dbReference>
<keyword evidence="7" id="KW-1185">Reference proteome</keyword>
<dbReference type="InterPro" id="IPR020476">
    <property type="entry name" value="Nudix_hydrolase"/>
</dbReference>
<dbReference type="Gene3D" id="3.90.79.10">
    <property type="entry name" value="Nucleoside Triphosphate Pyrophosphohydrolase"/>
    <property type="match status" value="1"/>
</dbReference>
<dbReference type="CDD" id="cd02883">
    <property type="entry name" value="NUDIX_Hydrolase"/>
    <property type="match status" value="1"/>
</dbReference>
<evidence type="ECO:0000256" key="1">
    <source>
        <dbReference type="ARBA" id="ARBA00001946"/>
    </source>
</evidence>
<protein>
    <submittedName>
        <fullName evidence="6">NUDIX domain-containing protein</fullName>
    </submittedName>
</protein>
<evidence type="ECO:0000259" key="5">
    <source>
        <dbReference type="PROSITE" id="PS51462"/>
    </source>
</evidence>
<dbReference type="RefSeq" id="WP_230731870.1">
    <property type="nucleotide sequence ID" value="NZ_JAJNDB010000001.1"/>
</dbReference>
<reference evidence="6 7" key="1">
    <citation type="submission" date="2021-11" db="EMBL/GenBank/DDBJ databases">
        <title>Draft genome sequence of Actinomycetospora sp. SF1 isolated from the rhizosphere soil.</title>
        <authorList>
            <person name="Duangmal K."/>
            <person name="Chantavorakit T."/>
        </authorList>
    </citation>
    <scope>NUCLEOTIDE SEQUENCE [LARGE SCALE GENOMIC DNA]</scope>
    <source>
        <strain evidence="6 7">TBRC 5722</strain>
    </source>
</reference>
<dbReference type="Pfam" id="PF00293">
    <property type="entry name" value="NUDIX"/>
    <property type="match status" value="1"/>
</dbReference>
<comment type="similarity">
    <text evidence="2 4">Belongs to the Nudix hydrolase family.</text>
</comment>
<feature type="domain" description="Nudix hydrolase" evidence="5">
    <location>
        <begin position="17"/>
        <end position="147"/>
    </location>
</feature>
<comment type="cofactor">
    <cofactor evidence="1">
        <name>Mg(2+)</name>
        <dbReference type="ChEBI" id="CHEBI:18420"/>
    </cofactor>
</comment>
<dbReference type="SUPFAM" id="SSF55811">
    <property type="entry name" value="Nudix"/>
    <property type="match status" value="1"/>
</dbReference>
<accession>A0ABS8P977</accession>
<proteinExistence type="inferred from homology"/>
<dbReference type="InterPro" id="IPR000086">
    <property type="entry name" value="NUDIX_hydrolase_dom"/>
</dbReference>
<dbReference type="PANTHER" id="PTHR43046:SF16">
    <property type="entry name" value="ADP-RIBOSE PYROPHOSPHATASE YJHB-RELATED"/>
    <property type="match status" value="1"/>
</dbReference>
<dbReference type="InterPro" id="IPR020084">
    <property type="entry name" value="NUDIX_hydrolase_CS"/>
</dbReference>
<dbReference type="PROSITE" id="PS51462">
    <property type="entry name" value="NUDIX"/>
    <property type="match status" value="1"/>
</dbReference>
<dbReference type="Proteomes" id="UP001199469">
    <property type="component" value="Unassembled WGS sequence"/>
</dbReference>
<name>A0ABS8P977_9PSEU</name>
<gene>
    <name evidence="6" type="ORF">LQ327_09340</name>
</gene>
<dbReference type="EMBL" id="JAJNDB010000001">
    <property type="protein sequence ID" value="MCD2193584.1"/>
    <property type="molecule type" value="Genomic_DNA"/>
</dbReference>
<evidence type="ECO:0000313" key="6">
    <source>
        <dbReference type="EMBL" id="MCD2193584.1"/>
    </source>
</evidence>
<organism evidence="6 7">
    <name type="scientific">Actinomycetospora endophytica</name>
    <dbReference type="NCBI Taxonomy" id="2291215"/>
    <lineage>
        <taxon>Bacteria</taxon>
        <taxon>Bacillati</taxon>
        <taxon>Actinomycetota</taxon>
        <taxon>Actinomycetes</taxon>
        <taxon>Pseudonocardiales</taxon>
        <taxon>Pseudonocardiaceae</taxon>
        <taxon>Actinomycetospora</taxon>
    </lineage>
</organism>